<organism evidence="1 2">
    <name type="scientific">Malus domestica</name>
    <name type="common">Apple</name>
    <name type="synonym">Pyrus malus</name>
    <dbReference type="NCBI Taxonomy" id="3750"/>
    <lineage>
        <taxon>Eukaryota</taxon>
        <taxon>Viridiplantae</taxon>
        <taxon>Streptophyta</taxon>
        <taxon>Embryophyta</taxon>
        <taxon>Tracheophyta</taxon>
        <taxon>Spermatophyta</taxon>
        <taxon>Magnoliopsida</taxon>
        <taxon>eudicotyledons</taxon>
        <taxon>Gunneridae</taxon>
        <taxon>Pentapetalae</taxon>
        <taxon>rosids</taxon>
        <taxon>fabids</taxon>
        <taxon>Rosales</taxon>
        <taxon>Rosaceae</taxon>
        <taxon>Amygdaloideae</taxon>
        <taxon>Maleae</taxon>
        <taxon>Malus</taxon>
    </lineage>
</organism>
<gene>
    <name evidence="1" type="ORF">DVH24_003201</name>
</gene>
<accession>A0A498IN93</accession>
<dbReference type="AlphaFoldDB" id="A0A498IN93"/>
<evidence type="ECO:0000313" key="1">
    <source>
        <dbReference type="EMBL" id="RXH82703.1"/>
    </source>
</evidence>
<sequence length="158" mass="17682">MTRPDDFIAEAACLTLASSLGMANQQDYLQHDGFVNNETDLPQYDYSSTQDPSSGTVFSHYDLPQTATTGFANQPYHFVTQDQPNYFVANRTMASSLRMASQEDYLQHDGFVNNVTDLPQHHYSNAQPSSGTVFSHYDSPQTAMTGFTNQPHHFVTQD</sequence>
<proteinExistence type="predicted"/>
<dbReference type="Proteomes" id="UP000290289">
    <property type="component" value="Chromosome 11"/>
</dbReference>
<reference evidence="1 2" key="1">
    <citation type="submission" date="2018-10" db="EMBL/GenBank/DDBJ databases">
        <title>A high-quality apple genome assembly.</title>
        <authorList>
            <person name="Hu J."/>
        </authorList>
    </citation>
    <scope>NUCLEOTIDE SEQUENCE [LARGE SCALE GENOMIC DNA]</scope>
    <source>
        <strain evidence="2">cv. HFTH1</strain>
        <tissue evidence="1">Young leaf</tissue>
    </source>
</reference>
<evidence type="ECO:0000313" key="2">
    <source>
        <dbReference type="Proteomes" id="UP000290289"/>
    </source>
</evidence>
<keyword evidence="2" id="KW-1185">Reference proteome</keyword>
<dbReference type="EMBL" id="RDQH01000337">
    <property type="protein sequence ID" value="RXH82703.1"/>
    <property type="molecule type" value="Genomic_DNA"/>
</dbReference>
<protein>
    <submittedName>
        <fullName evidence="1">Uncharacterized protein</fullName>
    </submittedName>
</protein>
<name>A0A498IN93_MALDO</name>
<comment type="caution">
    <text evidence="1">The sequence shown here is derived from an EMBL/GenBank/DDBJ whole genome shotgun (WGS) entry which is preliminary data.</text>
</comment>